<dbReference type="PRINTS" id="PR00237">
    <property type="entry name" value="GPCRRHODOPSN"/>
</dbReference>
<keyword evidence="2 8" id="KW-0812">Transmembrane</keyword>
<dbReference type="Gene3D" id="1.20.1070.10">
    <property type="entry name" value="Rhodopsin 7-helix transmembrane proteins"/>
    <property type="match status" value="1"/>
</dbReference>
<evidence type="ECO:0000256" key="6">
    <source>
        <dbReference type="ARBA" id="ARBA00023170"/>
    </source>
</evidence>
<evidence type="ECO:0000313" key="19">
    <source>
        <dbReference type="Proteomes" id="UP000663873"/>
    </source>
</evidence>
<dbReference type="GO" id="GO:0005886">
    <property type="term" value="C:plasma membrane"/>
    <property type="evidence" value="ECO:0007669"/>
    <property type="project" value="TreeGrafter"/>
</dbReference>
<evidence type="ECO:0000256" key="4">
    <source>
        <dbReference type="ARBA" id="ARBA00023040"/>
    </source>
</evidence>
<dbReference type="Proteomes" id="UP000663833">
    <property type="component" value="Unassembled WGS sequence"/>
</dbReference>
<evidence type="ECO:0000256" key="9">
    <source>
        <dbReference type="SAM" id="MobiDB-lite"/>
    </source>
</evidence>
<dbReference type="EMBL" id="CAJOBR010001149">
    <property type="protein sequence ID" value="CAF4582805.1"/>
    <property type="molecule type" value="Genomic_DNA"/>
</dbReference>
<feature type="domain" description="G-protein coupled receptors family 1 profile" evidence="11">
    <location>
        <begin position="83"/>
        <end position="413"/>
    </location>
</feature>
<gene>
    <name evidence="14" type="ORF">GRG538_LOCUS24636</name>
    <name evidence="15" type="ORF">HFQ381_LOCUS6242</name>
    <name evidence="13" type="ORF">LUA448_LOCUS20774</name>
    <name evidence="17" type="ORF">QYT958_LOCUS10375</name>
    <name evidence="12" type="ORF">TIS948_LOCUS9143</name>
    <name evidence="16" type="ORF">UJA718_LOCUS12968</name>
</gene>
<feature type="transmembrane region" description="Helical" evidence="10">
    <location>
        <begin position="356"/>
        <end position="378"/>
    </location>
</feature>
<dbReference type="InterPro" id="IPR000276">
    <property type="entry name" value="GPCR_Rhodpsn"/>
</dbReference>
<evidence type="ECO:0000259" key="11">
    <source>
        <dbReference type="PROSITE" id="PS50262"/>
    </source>
</evidence>
<dbReference type="OrthoDB" id="9990906at2759"/>
<keyword evidence="7 8" id="KW-0807">Transducer</keyword>
<feature type="compositionally biased region" description="Low complexity" evidence="9">
    <location>
        <begin position="294"/>
        <end position="307"/>
    </location>
</feature>
<dbReference type="PROSITE" id="PS00237">
    <property type="entry name" value="G_PROTEIN_RECEP_F1_1"/>
    <property type="match status" value="1"/>
</dbReference>
<evidence type="ECO:0000256" key="5">
    <source>
        <dbReference type="ARBA" id="ARBA00023136"/>
    </source>
</evidence>
<evidence type="ECO:0000256" key="8">
    <source>
        <dbReference type="RuleBase" id="RU000688"/>
    </source>
</evidence>
<sequence>MANNTNKIDLFHLSSSPSCEDFESMINYMNSPSSDLSNVTEVTNTELLRSLNCLPKPYPGVQGIKKWIASLILLVFLLCGLVGNILSATIMFRRSRRGLSSYFYLALLAIADICVLYSGGLLSLFDIAFNYQPELQSTIYCRLVSYIRHLFTYLSAWLIVAVTIERFIVVRFPLQSIYICRLYVAYGITLFILLFFSTYTSHCFFTMDIQRVSLQTHDGYHPNFKSCSLTKYRGVLSSLDLCFYSVIPSLLIIIFNILIILTMYYAIKQRRNYLQANSYLPTTNTSQGKHVQKNKSSSSNRSPFFRSRSGESTPVGHTFMSHGQLYHVRSSKTGFQQKSQRILFDSTTATGMRLTLSLLIISFIFVLGTFPVSIRLLILDNFPEQKKKSHWQITQLCLTVLMYFNHTVNFVLYCLTGRAFRRDCRKLLGDLWRLKDIHISCIINPNLDKHHQYHQQMTIINRNHLNNPHKHQQQRMQRSYL</sequence>
<evidence type="ECO:0000256" key="3">
    <source>
        <dbReference type="ARBA" id="ARBA00022989"/>
    </source>
</evidence>
<dbReference type="Proteomes" id="UP000663848">
    <property type="component" value="Unassembled WGS sequence"/>
</dbReference>
<evidence type="ECO:0000256" key="7">
    <source>
        <dbReference type="ARBA" id="ARBA00023224"/>
    </source>
</evidence>
<feature type="transmembrane region" description="Helical" evidence="10">
    <location>
        <begin position="102"/>
        <end position="125"/>
    </location>
</feature>
<protein>
    <recommendedName>
        <fullName evidence="11">G-protein coupled receptors family 1 profile domain-containing protein</fullName>
    </recommendedName>
</protein>
<keyword evidence="19" id="KW-1185">Reference proteome</keyword>
<dbReference type="GO" id="GO:0004930">
    <property type="term" value="F:G protein-coupled receptor activity"/>
    <property type="evidence" value="ECO:0007669"/>
    <property type="project" value="UniProtKB-KW"/>
</dbReference>
<feature type="transmembrane region" description="Helical" evidence="10">
    <location>
        <begin position="67"/>
        <end position="90"/>
    </location>
</feature>
<evidence type="ECO:0000313" key="16">
    <source>
        <dbReference type="EMBL" id="CAF4306294.1"/>
    </source>
</evidence>
<evidence type="ECO:0000256" key="10">
    <source>
        <dbReference type="SAM" id="Phobius"/>
    </source>
</evidence>
<dbReference type="EMBL" id="CAJNYT010004156">
    <property type="protein sequence ID" value="CAF3640242.1"/>
    <property type="molecule type" value="Genomic_DNA"/>
</dbReference>
<proteinExistence type="inferred from homology"/>
<evidence type="ECO:0000313" key="17">
    <source>
        <dbReference type="EMBL" id="CAF4582805.1"/>
    </source>
</evidence>
<feature type="transmembrane region" description="Helical" evidence="10">
    <location>
        <begin position="243"/>
        <end position="267"/>
    </location>
</feature>
<dbReference type="EMBL" id="CAJOBO010000277">
    <property type="protein sequence ID" value="CAF4181318.1"/>
    <property type="molecule type" value="Genomic_DNA"/>
</dbReference>
<evidence type="ECO:0000313" key="18">
    <source>
        <dbReference type="Proteomes" id="UP000663825"/>
    </source>
</evidence>
<dbReference type="SUPFAM" id="SSF81321">
    <property type="entry name" value="Family A G protein-coupled receptor-like"/>
    <property type="match status" value="1"/>
</dbReference>
<feature type="transmembrane region" description="Helical" evidence="10">
    <location>
        <begin position="145"/>
        <end position="164"/>
    </location>
</feature>
<dbReference type="PANTHER" id="PTHR24243:SF230">
    <property type="entry name" value="G-PROTEIN COUPLED RECEPTORS FAMILY 1 PROFILE DOMAIN-CONTAINING PROTEIN"/>
    <property type="match status" value="1"/>
</dbReference>
<evidence type="ECO:0000313" key="12">
    <source>
        <dbReference type="EMBL" id="CAF3140762.1"/>
    </source>
</evidence>
<dbReference type="EMBL" id="CAJNYD010002640">
    <property type="protein sequence ID" value="CAF3436189.1"/>
    <property type="molecule type" value="Genomic_DNA"/>
</dbReference>
<dbReference type="Proteomes" id="UP000663872">
    <property type="component" value="Unassembled WGS sequence"/>
</dbReference>
<accession>A0A817P3A6</accession>
<keyword evidence="3 10" id="KW-1133">Transmembrane helix</keyword>
<comment type="caution">
    <text evidence="12">The sequence shown here is derived from an EMBL/GenBank/DDBJ whole genome shotgun (WGS) entry which is preliminary data.</text>
</comment>
<evidence type="ECO:0000256" key="1">
    <source>
        <dbReference type="ARBA" id="ARBA00004141"/>
    </source>
</evidence>
<keyword evidence="5 10" id="KW-0472">Membrane</keyword>
<evidence type="ECO:0000313" key="15">
    <source>
        <dbReference type="EMBL" id="CAF4181318.1"/>
    </source>
</evidence>
<dbReference type="EMBL" id="CAJOBP010001720">
    <property type="protein sequence ID" value="CAF4306294.1"/>
    <property type="molecule type" value="Genomic_DNA"/>
</dbReference>
<dbReference type="AlphaFoldDB" id="A0A817P3A6"/>
<dbReference type="InterPro" id="IPR017452">
    <property type="entry name" value="GPCR_Rhodpsn_7TM"/>
</dbReference>
<dbReference type="PANTHER" id="PTHR24243">
    <property type="entry name" value="G-PROTEIN COUPLED RECEPTOR"/>
    <property type="match status" value="1"/>
</dbReference>
<comment type="subcellular location">
    <subcellularLocation>
        <location evidence="1">Membrane</location>
        <topology evidence="1">Multi-pass membrane protein</topology>
    </subcellularLocation>
</comment>
<dbReference type="Pfam" id="PF00001">
    <property type="entry name" value="7tm_1"/>
    <property type="match status" value="1"/>
</dbReference>
<feature type="transmembrane region" description="Helical" evidence="10">
    <location>
        <begin position="176"/>
        <end position="197"/>
    </location>
</feature>
<dbReference type="Proteomes" id="UP000663825">
    <property type="component" value="Unassembled WGS sequence"/>
</dbReference>
<evidence type="ECO:0000313" key="14">
    <source>
        <dbReference type="EMBL" id="CAF3640242.1"/>
    </source>
</evidence>
<evidence type="ECO:0000256" key="2">
    <source>
        <dbReference type="ARBA" id="ARBA00022692"/>
    </source>
</evidence>
<keyword evidence="6 8" id="KW-0675">Receptor</keyword>
<dbReference type="Proteomes" id="UP000663873">
    <property type="component" value="Unassembled WGS sequence"/>
</dbReference>
<feature type="transmembrane region" description="Helical" evidence="10">
    <location>
        <begin position="393"/>
        <end position="416"/>
    </location>
</feature>
<organism evidence="12 18">
    <name type="scientific">Rotaria socialis</name>
    <dbReference type="NCBI Taxonomy" id="392032"/>
    <lineage>
        <taxon>Eukaryota</taxon>
        <taxon>Metazoa</taxon>
        <taxon>Spiralia</taxon>
        <taxon>Gnathifera</taxon>
        <taxon>Rotifera</taxon>
        <taxon>Eurotatoria</taxon>
        <taxon>Bdelloidea</taxon>
        <taxon>Philodinida</taxon>
        <taxon>Philodinidae</taxon>
        <taxon>Rotaria</taxon>
    </lineage>
</organism>
<keyword evidence="4 8" id="KW-0297">G-protein coupled receptor</keyword>
<reference evidence="12" key="1">
    <citation type="submission" date="2021-02" db="EMBL/GenBank/DDBJ databases">
        <authorList>
            <person name="Nowell W R."/>
        </authorList>
    </citation>
    <scope>NUCLEOTIDE SEQUENCE</scope>
</reference>
<dbReference type="Proteomes" id="UP000663851">
    <property type="component" value="Unassembled WGS sequence"/>
</dbReference>
<comment type="similarity">
    <text evidence="8">Belongs to the G-protein coupled receptor 1 family.</text>
</comment>
<dbReference type="PROSITE" id="PS50262">
    <property type="entry name" value="G_PROTEIN_RECEP_F1_2"/>
    <property type="match status" value="1"/>
</dbReference>
<dbReference type="EMBL" id="CAJNXB010001164">
    <property type="protein sequence ID" value="CAF3140762.1"/>
    <property type="molecule type" value="Genomic_DNA"/>
</dbReference>
<feature type="region of interest" description="Disordered" evidence="9">
    <location>
        <begin position="284"/>
        <end position="315"/>
    </location>
</feature>
<name>A0A817P3A6_9BILA</name>
<evidence type="ECO:0000313" key="13">
    <source>
        <dbReference type="EMBL" id="CAF3436189.1"/>
    </source>
</evidence>